<comment type="function">
    <text evidence="14 18">Bifunctional enzyme that catalyzes the epimerization of the S- and R-forms of NAD(P)HX and the dehydration of the S-form of NAD(P)HX at the expense of ADP, which is converted to AMP. This allows the repair of both epimers of NAD(P)HX, a damaged form of NAD(P)H that is a result of enzymatic or heat-dependent hydration.</text>
</comment>
<dbReference type="InterPro" id="IPR000631">
    <property type="entry name" value="CARKD"/>
</dbReference>
<dbReference type="SUPFAM" id="SSF64153">
    <property type="entry name" value="YjeF N-terminal domain-like"/>
    <property type="match status" value="1"/>
</dbReference>
<comment type="caution">
    <text evidence="21">The sequence shown here is derived from an EMBL/GenBank/DDBJ whole genome shotgun (WGS) entry which is preliminary data.</text>
</comment>
<evidence type="ECO:0000256" key="14">
    <source>
        <dbReference type="ARBA" id="ARBA00025153"/>
    </source>
</evidence>
<dbReference type="InterPro" id="IPR029056">
    <property type="entry name" value="Ribokinase-like"/>
</dbReference>
<feature type="binding site" evidence="17">
    <location>
        <position position="337"/>
    </location>
    <ligand>
        <name>(6S)-NADPHX</name>
        <dbReference type="ChEBI" id="CHEBI:64076"/>
    </ligand>
</feature>
<dbReference type="InterPro" id="IPR036652">
    <property type="entry name" value="YjeF_N_dom_sf"/>
</dbReference>
<evidence type="ECO:0000313" key="21">
    <source>
        <dbReference type="EMBL" id="EKX87508.1"/>
    </source>
</evidence>
<comment type="function">
    <text evidence="17">Catalyzes the dehydration of the S-form of NAD(P)HX at the expense of ADP, which is converted to AMP. Together with NAD(P)HX epimerase, which catalyzes the epimerization of the S- and R-forms, the enzyme allows the repair of both epimers of NAD(P)HX, a damaged form of NAD(P)H that is a result of enzymatic or heat-dependent hydration.</text>
</comment>
<dbReference type="AlphaFoldDB" id="L1M8D0"/>
<comment type="similarity">
    <text evidence="17">Belongs to the NnrD/CARKD family.</text>
</comment>
<gene>
    <name evidence="17" type="primary">nnrD</name>
    <name evidence="21" type="ORF">HMPREF9997_02834</name>
</gene>
<evidence type="ECO:0000259" key="20">
    <source>
        <dbReference type="PROSITE" id="PS51385"/>
    </source>
</evidence>
<comment type="similarity">
    <text evidence="4 18">In the C-terminal section; belongs to the NnrD/CARKD family.</text>
</comment>
<keyword evidence="13" id="KW-0511">Multifunctional enzyme</keyword>
<dbReference type="PANTHER" id="PTHR12592:SF0">
    <property type="entry name" value="ATP-DEPENDENT (S)-NAD(P)H-HYDRATE DEHYDRATASE"/>
    <property type="match status" value="1"/>
</dbReference>
<comment type="catalytic activity">
    <reaction evidence="2 18">
        <text>(6R)-NADPHX = (6S)-NADPHX</text>
        <dbReference type="Rhea" id="RHEA:32227"/>
        <dbReference type="ChEBI" id="CHEBI:64076"/>
        <dbReference type="ChEBI" id="CHEBI:64077"/>
        <dbReference type="EC" id="5.1.99.6"/>
    </reaction>
</comment>
<evidence type="ECO:0000256" key="16">
    <source>
        <dbReference type="ARBA" id="ARBA00049209"/>
    </source>
</evidence>
<dbReference type="PATRIC" id="fig|1035195.3.peg.2542"/>
<feature type="binding site" evidence="17">
    <location>
        <position position="239"/>
    </location>
    <ligand>
        <name>(6S)-NADPHX</name>
        <dbReference type="ChEBI" id="CHEBI:64076"/>
    </ligand>
</feature>
<dbReference type="SUPFAM" id="SSF53613">
    <property type="entry name" value="Ribokinase-like"/>
    <property type="match status" value="1"/>
</dbReference>
<comment type="catalytic activity">
    <reaction evidence="15 17 18">
        <text>(6S)-NADHX + ADP = AMP + phosphate + NADH + H(+)</text>
        <dbReference type="Rhea" id="RHEA:32223"/>
        <dbReference type="ChEBI" id="CHEBI:15378"/>
        <dbReference type="ChEBI" id="CHEBI:43474"/>
        <dbReference type="ChEBI" id="CHEBI:57945"/>
        <dbReference type="ChEBI" id="CHEBI:64074"/>
        <dbReference type="ChEBI" id="CHEBI:456215"/>
        <dbReference type="ChEBI" id="CHEBI:456216"/>
        <dbReference type="EC" id="4.2.1.136"/>
    </reaction>
</comment>
<dbReference type="Proteomes" id="UP000010445">
    <property type="component" value="Unassembled WGS sequence"/>
</dbReference>
<organism evidence="21 22">
    <name type="scientific">Corynebacterium durum F0235</name>
    <dbReference type="NCBI Taxonomy" id="1035195"/>
    <lineage>
        <taxon>Bacteria</taxon>
        <taxon>Bacillati</taxon>
        <taxon>Actinomycetota</taxon>
        <taxon>Actinomycetes</taxon>
        <taxon>Mycobacteriales</taxon>
        <taxon>Corynebacteriaceae</taxon>
        <taxon>Corynebacterium</taxon>
    </lineage>
</organism>
<evidence type="ECO:0000256" key="13">
    <source>
        <dbReference type="ARBA" id="ARBA00023268"/>
    </source>
</evidence>
<name>L1M8D0_9CORY</name>
<evidence type="ECO:0000256" key="8">
    <source>
        <dbReference type="ARBA" id="ARBA00022857"/>
    </source>
</evidence>
<dbReference type="PIRSF" id="PIRSF017184">
    <property type="entry name" value="Nnr"/>
    <property type="match status" value="1"/>
</dbReference>
<feature type="binding site" evidence="17">
    <location>
        <position position="391"/>
    </location>
    <ligand>
        <name>AMP</name>
        <dbReference type="ChEBI" id="CHEBI:456215"/>
    </ligand>
</feature>
<dbReference type="GO" id="GO:0046872">
    <property type="term" value="F:metal ion binding"/>
    <property type="evidence" value="ECO:0007669"/>
    <property type="project" value="UniProtKB-UniRule"/>
</dbReference>
<keyword evidence="11 18" id="KW-0413">Isomerase</keyword>
<dbReference type="STRING" id="1035195.HMPREF9997_02834"/>
<keyword evidence="9 18" id="KW-0630">Potassium</keyword>
<evidence type="ECO:0000256" key="18">
    <source>
        <dbReference type="PIRNR" id="PIRNR017184"/>
    </source>
</evidence>
<dbReference type="PROSITE" id="PS51385">
    <property type="entry name" value="YJEF_N"/>
    <property type="match status" value="1"/>
</dbReference>
<keyword evidence="7 17" id="KW-0067">ATP-binding</keyword>
<dbReference type="eggNOG" id="COG0062">
    <property type="taxonomic scope" value="Bacteria"/>
</dbReference>
<dbReference type="HAMAP" id="MF_01965">
    <property type="entry name" value="NADHX_dehydratase"/>
    <property type="match status" value="1"/>
</dbReference>
<dbReference type="EC" id="4.2.1.136" evidence="17"/>
<dbReference type="PANTHER" id="PTHR12592">
    <property type="entry name" value="ATP-DEPENDENT (S)-NAD(P)H-HYDRATE DEHYDRATASE FAMILY MEMBER"/>
    <property type="match status" value="1"/>
</dbReference>
<comment type="cofactor">
    <cofactor evidence="17">
        <name>Mg(2+)</name>
        <dbReference type="ChEBI" id="CHEBI:18420"/>
    </cofactor>
</comment>
<feature type="binding site" evidence="17">
    <location>
        <position position="287"/>
    </location>
    <ligand>
        <name>(6S)-NADPHX</name>
        <dbReference type="ChEBI" id="CHEBI:64076"/>
    </ligand>
</feature>
<accession>L1M8D0</accession>
<feature type="binding site" evidence="17">
    <location>
        <begin position="363"/>
        <end position="367"/>
    </location>
    <ligand>
        <name>AMP</name>
        <dbReference type="ChEBI" id="CHEBI:456215"/>
    </ligand>
</feature>
<evidence type="ECO:0000256" key="12">
    <source>
        <dbReference type="ARBA" id="ARBA00023239"/>
    </source>
</evidence>
<dbReference type="GO" id="GO:0005524">
    <property type="term" value="F:ATP binding"/>
    <property type="evidence" value="ECO:0007669"/>
    <property type="project" value="UniProtKB-UniRule"/>
</dbReference>
<reference evidence="21 22" key="1">
    <citation type="submission" date="2012-05" db="EMBL/GenBank/DDBJ databases">
        <authorList>
            <person name="Weinstock G."/>
            <person name="Sodergren E."/>
            <person name="Lobos E.A."/>
            <person name="Fulton L."/>
            <person name="Fulton R."/>
            <person name="Courtney L."/>
            <person name="Fronick C."/>
            <person name="O'Laughlin M."/>
            <person name="Godfrey J."/>
            <person name="Wilson R.M."/>
            <person name="Miner T."/>
            <person name="Farmer C."/>
            <person name="Delehaunty K."/>
            <person name="Cordes M."/>
            <person name="Minx P."/>
            <person name="Tomlinson C."/>
            <person name="Chen J."/>
            <person name="Wollam A."/>
            <person name="Pepin K.H."/>
            <person name="Bhonagiri V."/>
            <person name="Zhang X."/>
            <person name="Suruliraj S."/>
            <person name="Warren W."/>
            <person name="Mitreva M."/>
            <person name="Mardis E.R."/>
            <person name="Wilson R.K."/>
        </authorList>
    </citation>
    <scope>NUCLEOTIDE SEQUENCE [LARGE SCALE GENOMIC DNA]</scope>
    <source>
        <strain evidence="21 22">F0235</strain>
    </source>
</reference>
<dbReference type="Pfam" id="PF01256">
    <property type="entry name" value="Carb_kinase"/>
    <property type="match status" value="1"/>
</dbReference>
<keyword evidence="8 17" id="KW-0521">NADP</keyword>
<feature type="domain" description="YjeF N-terminal" evidence="20">
    <location>
        <begin position="10"/>
        <end position="198"/>
    </location>
</feature>
<feature type="domain" description="YjeF C-terminal" evidence="19">
    <location>
        <begin position="204"/>
        <end position="448"/>
    </location>
</feature>
<evidence type="ECO:0000256" key="7">
    <source>
        <dbReference type="ARBA" id="ARBA00022840"/>
    </source>
</evidence>
<feature type="binding site" evidence="17">
    <location>
        <position position="392"/>
    </location>
    <ligand>
        <name>(6S)-NADPHX</name>
        <dbReference type="ChEBI" id="CHEBI:64076"/>
    </ligand>
</feature>
<evidence type="ECO:0000256" key="5">
    <source>
        <dbReference type="ARBA" id="ARBA00022723"/>
    </source>
</evidence>
<dbReference type="OrthoDB" id="9806925at2"/>
<evidence type="ECO:0000256" key="10">
    <source>
        <dbReference type="ARBA" id="ARBA00023027"/>
    </source>
</evidence>
<keyword evidence="22" id="KW-1185">Reference proteome</keyword>
<evidence type="ECO:0000256" key="2">
    <source>
        <dbReference type="ARBA" id="ARBA00000909"/>
    </source>
</evidence>
<dbReference type="GO" id="GO:0052855">
    <property type="term" value="F:ADP-dependent NAD(P)H-hydrate dehydratase activity"/>
    <property type="evidence" value="ECO:0007669"/>
    <property type="project" value="UniProtKB-UniRule"/>
</dbReference>
<dbReference type="Pfam" id="PF03853">
    <property type="entry name" value="YjeF_N"/>
    <property type="match status" value="1"/>
</dbReference>
<keyword evidence="10 17" id="KW-0520">NAD</keyword>
<dbReference type="InterPro" id="IPR017953">
    <property type="entry name" value="Carbohydrate_kinase_pred_CS"/>
</dbReference>
<proteinExistence type="inferred from homology"/>
<dbReference type="InterPro" id="IPR030677">
    <property type="entry name" value="Nnr"/>
</dbReference>
<evidence type="ECO:0000313" key="22">
    <source>
        <dbReference type="Proteomes" id="UP000010445"/>
    </source>
</evidence>
<dbReference type="Gene3D" id="3.40.1190.20">
    <property type="match status" value="1"/>
</dbReference>
<comment type="catalytic activity">
    <reaction evidence="1 18">
        <text>(6R)-NADHX = (6S)-NADHX</text>
        <dbReference type="Rhea" id="RHEA:32215"/>
        <dbReference type="ChEBI" id="CHEBI:64074"/>
        <dbReference type="ChEBI" id="CHEBI:64075"/>
        <dbReference type="EC" id="5.1.99.6"/>
    </reaction>
</comment>
<dbReference type="PROSITE" id="PS01050">
    <property type="entry name" value="YJEF_C_2"/>
    <property type="match status" value="1"/>
</dbReference>
<comment type="similarity">
    <text evidence="3 18">In the N-terminal section; belongs to the NnrE/AIBP family.</text>
</comment>
<dbReference type="HOGENOM" id="CLU_024853_4_0_11"/>
<evidence type="ECO:0000256" key="1">
    <source>
        <dbReference type="ARBA" id="ARBA00000013"/>
    </source>
</evidence>
<dbReference type="eggNOG" id="COG0063">
    <property type="taxonomic scope" value="Bacteria"/>
</dbReference>
<sequence>MIPMYTPDQVRAAEQPLLARLGEKLMLSAAFAVAVECARLLDHHPYGKRVLVLAGSGGNGGDALYAAEELERRGAHITVWQTSTGLHHAYRRPEEPTAAAAARADLIIDGVVGIGASGGLRGEAARAASIIAEHATCPVVAVDIPSGVDPMTGVPGDSYIRATNTVTFGGLKPVHVLGWEYCGDVVLRGLGIDEELASMDPWGYSVDRVENWPRPGADSNKYTDGVVGIYAGSVAYPGAAVLCVEGAVRATSPMVRYLGPCVTKVIRAVPEVVAGEGRVQALVIGPGCSEDDTQLAEQLHSNLPLVIDATSLTRVAESEELRELVRRRTAFTVLTPHTGEFARFGVATPEELARELDVCVLLKGRVTQVVSEGERYLIEAGSSWAATAGSGDVLSGIIGAAVAYEPSAVMVAMAARVHADAAALCNGPVPAHLIAEALTLVVSQAVAR</sequence>
<dbReference type="CDD" id="cd01171">
    <property type="entry name" value="YXKO-related"/>
    <property type="match status" value="1"/>
</dbReference>
<evidence type="ECO:0000256" key="3">
    <source>
        <dbReference type="ARBA" id="ARBA00006001"/>
    </source>
</evidence>
<dbReference type="Gene3D" id="3.40.50.10260">
    <property type="entry name" value="YjeF N-terminal domain"/>
    <property type="match status" value="1"/>
</dbReference>
<dbReference type="GO" id="GO:0110051">
    <property type="term" value="P:metabolite repair"/>
    <property type="evidence" value="ECO:0007669"/>
    <property type="project" value="TreeGrafter"/>
</dbReference>
<dbReference type="NCBIfam" id="TIGR00197">
    <property type="entry name" value="yjeF_nterm"/>
    <property type="match status" value="1"/>
</dbReference>
<evidence type="ECO:0000256" key="9">
    <source>
        <dbReference type="ARBA" id="ARBA00022958"/>
    </source>
</evidence>
<protein>
    <recommendedName>
        <fullName evidence="17">ADP-dependent (S)-NAD(P)H-hydrate dehydratase</fullName>
        <ecNumber evidence="17">4.2.1.136</ecNumber>
    </recommendedName>
    <alternativeName>
        <fullName evidence="17">ADP-dependent NAD(P)HX dehydratase</fullName>
    </alternativeName>
</protein>
<dbReference type="PROSITE" id="PS51383">
    <property type="entry name" value="YJEF_C_3"/>
    <property type="match status" value="1"/>
</dbReference>
<evidence type="ECO:0000256" key="4">
    <source>
        <dbReference type="ARBA" id="ARBA00009524"/>
    </source>
</evidence>
<keyword evidence="5 18" id="KW-0479">Metal-binding</keyword>
<dbReference type="InterPro" id="IPR004443">
    <property type="entry name" value="YjeF_N_dom"/>
</dbReference>
<evidence type="ECO:0000256" key="11">
    <source>
        <dbReference type="ARBA" id="ARBA00023235"/>
    </source>
</evidence>
<comment type="cofactor">
    <cofactor evidence="18">
        <name>K(+)</name>
        <dbReference type="ChEBI" id="CHEBI:29103"/>
    </cofactor>
    <text evidence="18">Binds 1 potassium ion per subunit.</text>
</comment>
<evidence type="ECO:0000256" key="17">
    <source>
        <dbReference type="HAMAP-Rule" id="MF_01965"/>
    </source>
</evidence>
<evidence type="ECO:0000256" key="15">
    <source>
        <dbReference type="ARBA" id="ARBA00048238"/>
    </source>
</evidence>
<dbReference type="EMBL" id="AMEM01000044">
    <property type="protein sequence ID" value="EKX87508.1"/>
    <property type="molecule type" value="Genomic_DNA"/>
</dbReference>
<keyword evidence="12 17" id="KW-0456">Lyase</keyword>
<keyword evidence="6 17" id="KW-0547">Nucleotide-binding</keyword>
<dbReference type="GO" id="GO:0046496">
    <property type="term" value="P:nicotinamide nucleotide metabolic process"/>
    <property type="evidence" value="ECO:0007669"/>
    <property type="project" value="UniProtKB-UniRule"/>
</dbReference>
<comment type="catalytic activity">
    <reaction evidence="16 17 18">
        <text>(6S)-NADPHX + ADP = AMP + phosphate + NADPH + H(+)</text>
        <dbReference type="Rhea" id="RHEA:32235"/>
        <dbReference type="ChEBI" id="CHEBI:15378"/>
        <dbReference type="ChEBI" id="CHEBI:43474"/>
        <dbReference type="ChEBI" id="CHEBI:57783"/>
        <dbReference type="ChEBI" id="CHEBI:64076"/>
        <dbReference type="ChEBI" id="CHEBI:456215"/>
        <dbReference type="ChEBI" id="CHEBI:456216"/>
        <dbReference type="EC" id="4.2.1.136"/>
    </reaction>
</comment>
<evidence type="ECO:0000259" key="19">
    <source>
        <dbReference type="PROSITE" id="PS51383"/>
    </source>
</evidence>
<dbReference type="GO" id="GO:0052856">
    <property type="term" value="F:NAD(P)HX epimerase activity"/>
    <property type="evidence" value="ECO:0007669"/>
    <property type="project" value="UniProtKB-EC"/>
</dbReference>
<dbReference type="RefSeq" id="WP_006062637.1">
    <property type="nucleotide sequence ID" value="NZ_KB290826.1"/>
</dbReference>
<evidence type="ECO:0000256" key="6">
    <source>
        <dbReference type="ARBA" id="ARBA00022741"/>
    </source>
</evidence>
<comment type="subunit">
    <text evidence="17">Homotetramer.</text>
</comment>